<keyword evidence="2" id="KW-1185">Reference proteome</keyword>
<proteinExistence type="predicted"/>
<protein>
    <submittedName>
        <fullName evidence="1">Uncharacterized protein</fullName>
    </submittedName>
</protein>
<name>A0A9X1SR75_9ACTN</name>
<evidence type="ECO:0000313" key="1">
    <source>
        <dbReference type="EMBL" id="MCD5309309.1"/>
    </source>
</evidence>
<dbReference type="Proteomes" id="UP001138997">
    <property type="component" value="Unassembled WGS sequence"/>
</dbReference>
<accession>A0A9X1SR75</accession>
<gene>
    <name evidence="1" type="ORF">LR394_00240</name>
</gene>
<comment type="caution">
    <text evidence="1">The sequence shown here is derived from an EMBL/GenBank/DDBJ whole genome shotgun (WGS) entry which is preliminary data.</text>
</comment>
<dbReference type="RefSeq" id="WP_231438239.1">
    <property type="nucleotide sequence ID" value="NZ_JAJOMB010000001.1"/>
</dbReference>
<evidence type="ECO:0000313" key="2">
    <source>
        <dbReference type="Proteomes" id="UP001138997"/>
    </source>
</evidence>
<sequence length="192" mass="20442">MASDIMGRRQIMQQRLDRVRDLELAIREQVAIIADSAGMTVEQLDFDGSFRASLASLASLAARRPTFDVVLALPTAPAGVRIQQLHNQVRVQVIAHEDGPYRPAEAPPQPPVSMTMPAPQNPVSPVNGTPVPPAPGAPGLFDTAPVSITQIAAATTLPPSPAGEPEEEDLVASDLAALLWEGFSDPPYDERV</sequence>
<dbReference type="AlphaFoldDB" id="A0A9X1SR75"/>
<dbReference type="EMBL" id="JAJOMB010000001">
    <property type="protein sequence ID" value="MCD5309309.1"/>
    <property type="molecule type" value="Genomic_DNA"/>
</dbReference>
<organism evidence="1 2">
    <name type="scientific">Kineosporia babensis</name>
    <dbReference type="NCBI Taxonomy" id="499548"/>
    <lineage>
        <taxon>Bacteria</taxon>
        <taxon>Bacillati</taxon>
        <taxon>Actinomycetota</taxon>
        <taxon>Actinomycetes</taxon>
        <taxon>Kineosporiales</taxon>
        <taxon>Kineosporiaceae</taxon>
        <taxon>Kineosporia</taxon>
    </lineage>
</organism>
<reference evidence="1" key="1">
    <citation type="submission" date="2021-11" db="EMBL/GenBank/DDBJ databases">
        <title>Streptomyces corallinus and Kineosporia corallina sp. nov., two new coral-derived marine actinobacteria.</title>
        <authorList>
            <person name="Buangrab K."/>
            <person name="Sutthacheep M."/>
            <person name="Yeemin T."/>
            <person name="Harunari E."/>
            <person name="Igarashi Y."/>
            <person name="Sripreechasak P."/>
            <person name="Kanchanasin P."/>
            <person name="Tanasupawat S."/>
            <person name="Phongsopitanun W."/>
        </authorList>
    </citation>
    <scope>NUCLEOTIDE SEQUENCE</scope>
    <source>
        <strain evidence="1">JCM 31032</strain>
    </source>
</reference>